<gene>
    <name evidence="2" type="ORF">CYMTET_27752</name>
</gene>
<accession>A0AAE0FPK9</accession>
<evidence type="ECO:0000313" key="3">
    <source>
        <dbReference type="Proteomes" id="UP001190700"/>
    </source>
</evidence>
<dbReference type="EMBL" id="LGRX02015445">
    <property type="protein sequence ID" value="KAK3263442.1"/>
    <property type="molecule type" value="Genomic_DNA"/>
</dbReference>
<feature type="region of interest" description="Disordered" evidence="1">
    <location>
        <begin position="297"/>
        <end position="340"/>
    </location>
</feature>
<proteinExistence type="predicted"/>
<organism evidence="2 3">
    <name type="scientific">Cymbomonas tetramitiformis</name>
    <dbReference type="NCBI Taxonomy" id="36881"/>
    <lineage>
        <taxon>Eukaryota</taxon>
        <taxon>Viridiplantae</taxon>
        <taxon>Chlorophyta</taxon>
        <taxon>Pyramimonadophyceae</taxon>
        <taxon>Pyramimonadales</taxon>
        <taxon>Pyramimonadaceae</taxon>
        <taxon>Cymbomonas</taxon>
    </lineage>
</organism>
<dbReference type="AlphaFoldDB" id="A0AAE0FPK9"/>
<evidence type="ECO:0000256" key="1">
    <source>
        <dbReference type="SAM" id="MobiDB-lite"/>
    </source>
</evidence>
<reference evidence="2 3" key="1">
    <citation type="journal article" date="2015" name="Genome Biol. Evol.">
        <title>Comparative Genomics of a Bacterivorous Green Alga Reveals Evolutionary Causalities and Consequences of Phago-Mixotrophic Mode of Nutrition.</title>
        <authorList>
            <person name="Burns J.A."/>
            <person name="Paasch A."/>
            <person name="Narechania A."/>
            <person name="Kim E."/>
        </authorList>
    </citation>
    <scope>NUCLEOTIDE SEQUENCE [LARGE SCALE GENOMIC DNA]</scope>
    <source>
        <strain evidence="2 3">PLY_AMNH</strain>
    </source>
</reference>
<protein>
    <submittedName>
        <fullName evidence="2">Uncharacterized protein</fullName>
    </submittedName>
</protein>
<feature type="compositionally biased region" description="Polar residues" evidence="1">
    <location>
        <begin position="313"/>
        <end position="325"/>
    </location>
</feature>
<comment type="caution">
    <text evidence="2">The sequence shown here is derived from an EMBL/GenBank/DDBJ whole genome shotgun (WGS) entry which is preliminary data.</text>
</comment>
<evidence type="ECO:0000313" key="2">
    <source>
        <dbReference type="EMBL" id="KAK3263442.1"/>
    </source>
</evidence>
<dbReference type="Proteomes" id="UP001190700">
    <property type="component" value="Unassembled WGS sequence"/>
</dbReference>
<keyword evidence="3" id="KW-1185">Reference proteome</keyword>
<feature type="region of interest" description="Disordered" evidence="1">
    <location>
        <begin position="134"/>
        <end position="160"/>
    </location>
</feature>
<name>A0AAE0FPK9_9CHLO</name>
<feature type="region of interest" description="Disordered" evidence="1">
    <location>
        <begin position="221"/>
        <end position="266"/>
    </location>
</feature>
<sequence>MGVSAEQLHHTLFSPMTFPSPTAYASAHPIPHPGTTMPYTAVPRPYTMPDGTPAQAVWNGVSWVLPQSAPLAGGVSPVPFTLGTHHSMGSYPTPFQQQLQQQQQWLQQQPLEPMQQQLQQQQFQQQQLQQLQQQQQQQQQPQPQPQQQQQPQHQPKQPRQLVPATSAFHEFGADLSPLQHFININAAALPDPLQVPLDNGAQQRVSGGAQLLVRHLPAVAAASETRRRRRSRRVSSGPATHGRHIPGLSHAPDHSDPESGPDLTRTQAAGVREHIRRVVLAAVKALDISAVLSRGLAPPGATTSAGPSPPGDPQSSAQGGLTADQTLEADAADSVTPQYL</sequence>